<dbReference type="GO" id="GO:0016757">
    <property type="term" value="F:glycosyltransferase activity"/>
    <property type="evidence" value="ECO:0007669"/>
    <property type="project" value="InterPro"/>
</dbReference>
<evidence type="ECO:0000256" key="1">
    <source>
        <dbReference type="SAM" id="Phobius"/>
    </source>
</evidence>
<dbReference type="GO" id="GO:0000139">
    <property type="term" value="C:Golgi membrane"/>
    <property type="evidence" value="ECO:0007669"/>
    <property type="project" value="InterPro"/>
</dbReference>
<gene>
    <name evidence="2" type="ORF">MEDL_27023</name>
</gene>
<keyword evidence="1" id="KW-0812">Transmembrane</keyword>
<keyword evidence="3" id="KW-1185">Reference proteome</keyword>
<feature type="transmembrane region" description="Helical" evidence="1">
    <location>
        <begin position="393"/>
        <end position="413"/>
    </location>
</feature>
<reference evidence="2" key="1">
    <citation type="submission" date="2021-03" db="EMBL/GenBank/DDBJ databases">
        <authorList>
            <person name="Bekaert M."/>
        </authorList>
    </citation>
    <scope>NUCLEOTIDE SEQUENCE</scope>
</reference>
<dbReference type="PANTHER" id="PTHR31410:SF1">
    <property type="entry name" value="POST-GPI ATTACHMENT TO PROTEINS FACTOR 4"/>
    <property type="match status" value="1"/>
</dbReference>
<organism evidence="2 3">
    <name type="scientific">Mytilus edulis</name>
    <name type="common">Blue mussel</name>
    <dbReference type="NCBI Taxonomy" id="6550"/>
    <lineage>
        <taxon>Eukaryota</taxon>
        <taxon>Metazoa</taxon>
        <taxon>Spiralia</taxon>
        <taxon>Lophotrochozoa</taxon>
        <taxon>Mollusca</taxon>
        <taxon>Bivalvia</taxon>
        <taxon>Autobranchia</taxon>
        <taxon>Pteriomorphia</taxon>
        <taxon>Mytilida</taxon>
        <taxon>Mytiloidea</taxon>
        <taxon>Mytilidae</taxon>
        <taxon>Mytilinae</taxon>
        <taxon>Mytilus</taxon>
    </lineage>
</organism>
<dbReference type="Proteomes" id="UP000683360">
    <property type="component" value="Unassembled WGS sequence"/>
</dbReference>
<proteinExistence type="predicted"/>
<keyword evidence="1" id="KW-1133">Transmembrane helix</keyword>
<dbReference type="AlphaFoldDB" id="A0A8S3S3G6"/>
<protein>
    <submittedName>
        <fullName evidence="2">Uncharacterized protein</fullName>
    </submittedName>
</protein>
<dbReference type="GO" id="GO:0006506">
    <property type="term" value="P:GPI anchor biosynthetic process"/>
    <property type="evidence" value="ECO:0007669"/>
    <property type="project" value="InterPro"/>
</dbReference>
<accession>A0A8S3S3G6</accession>
<dbReference type="CDD" id="cd22190">
    <property type="entry name" value="PGAP4"/>
    <property type="match status" value="1"/>
</dbReference>
<dbReference type="PANTHER" id="PTHR31410">
    <property type="entry name" value="TRANSMEMBRANE PROTEIN 246"/>
    <property type="match status" value="1"/>
</dbReference>
<evidence type="ECO:0000313" key="3">
    <source>
        <dbReference type="Proteomes" id="UP000683360"/>
    </source>
</evidence>
<comment type="caution">
    <text evidence="2">The sequence shown here is derived from an EMBL/GenBank/DDBJ whole genome shotgun (WGS) entry which is preliminary data.</text>
</comment>
<dbReference type="EMBL" id="CAJPWZ010001325">
    <property type="protein sequence ID" value="CAG2213088.1"/>
    <property type="molecule type" value="Genomic_DNA"/>
</dbReference>
<sequence>MLNIQLSFRLSKKQLIMNLQKLKLIHVKGVSTNRDMIRLQINIDERTTHCASYYRFGLLQEIHLGLNGCTGQHYHGLIDILVNNIPVLTDFAGLSNDMAFREQSFTIPKHICVHGENKVKVQLSNNSPGIFWLSDARITVIVIDDQIFPQYLIWIRQLVLKLWNRNKPFSMVFTLFHGEDSIQTWANTLNNQRLAKAKQYLATINETSLPEFIGEPELAVVIVTINRTNQEYDKSGYILQTVAATHKMFVQDKIFPNKIMIICNVDVFPQNYTEVVKLKSSIPVIQRYGLSSLPITYDFERRFLYGTKIYPNNYYKETVDYMFCLETAHSLRPKYVLMIEDDSMPRSNALEIIHHKLQYLKRKSISTLQEEFAYIKLFYPPKWQGYGFELTRLSEIICIGCIGGSTLVAINLMTCKSRSNFIRDAYFLYGVWLFVLVVLTIGRQNVMEFFSSSKHFYTLRPSPGCCTPAMLFSSQFIPEVINFLESNYKDLHTDLALHTFIKQSGIPAYQIEPNLFNHIGMYTSLSSNTHKSAEEFIFDDS</sequence>
<name>A0A8S3S3G6_MYTED</name>
<dbReference type="OrthoDB" id="2016523at2759"/>
<feature type="transmembrane region" description="Helical" evidence="1">
    <location>
        <begin position="425"/>
        <end position="442"/>
    </location>
</feature>
<dbReference type="InterPro" id="IPR029675">
    <property type="entry name" value="PGAP4"/>
</dbReference>
<evidence type="ECO:0000313" key="2">
    <source>
        <dbReference type="EMBL" id="CAG2213088.1"/>
    </source>
</evidence>
<keyword evidence="1" id="KW-0472">Membrane</keyword>